<proteinExistence type="predicted"/>
<dbReference type="Proteomes" id="UP000626109">
    <property type="component" value="Unassembled WGS sequence"/>
</dbReference>
<dbReference type="EMBL" id="CAJNNW010036502">
    <property type="protein sequence ID" value="CAE8734975.1"/>
    <property type="molecule type" value="Genomic_DNA"/>
</dbReference>
<gene>
    <name evidence="1" type="ORF">PGLA2088_LOCUS47597</name>
</gene>
<reference evidence="1" key="1">
    <citation type="submission" date="2021-02" db="EMBL/GenBank/DDBJ databases">
        <authorList>
            <person name="Dougan E. K."/>
            <person name="Rhodes N."/>
            <person name="Thang M."/>
            <person name="Chan C."/>
        </authorList>
    </citation>
    <scope>NUCLEOTIDE SEQUENCE</scope>
</reference>
<name>A0A813LWX6_POLGL</name>
<evidence type="ECO:0000313" key="2">
    <source>
        <dbReference type="Proteomes" id="UP000626109"/>
    </source>
</evidence>
<comment type="caution">
    <text evidence="1">The sequence shown here is derived from an EMBL/GenBank/DDBJ whole genome shotgun (WGS) entry which is preliminary data.</text>
</comment>
<organism evidence="1 2">
    <name type="scientific">Polarella glacialis</name>
    <name type="common">Dinoflagellate</name>
    <dbReference type="NCBI Taxonomy" id="89957"/>
    <lineage>
        <taxon>Eukaryota</taxon>
        <taxon>Sar</taxon>
        <taxon>Alveolata</taxon>
        <taxon>Dinophyceae</taxon>
        <taxon>Suessiales</taxon>
        <taxon>Suessiaceae</taxon>
        <taxon>Polarella</taxon>
    </lineage>
</organism>
<sequence length="204" mass="22551">MPARICPNLSDMLVRRARDGIDYTYEEFEAWYGDWPMTLAARWAEAAPVDISDAECFEESSLDSETSEEDEAFQHRTPEEAARSYLKFGDQCLHKALDDSSGDTSCGGKITLPKGTLEKLLQLCGHLCPAAVRHDTPERYLPLRRALDLGLPEETTRAILRAYPSAASKNGAVRRAFHQGVSIELVTDIVAQGPAFSTMLNDTA</sequence>
<evidence type="ECO:0000313" key="1">
    <source>
        <dbReference type="EMBL" id="CAE8734975.1"/>
    </source>
</evidence>
<accession>A0A813LWX6</accession>
<protein>
    <submittedName>
        <fullName evidence="1">Uncharacterized protein</fullName>
    </submittedName>
</protein>
<dbReference type="AlphaFoldDB" id="A0A813LWX6"/>